<accession>A0A267H4D5</accession>
<comment type="caution">
    <text evidence="4">The sequence shown here is derived from an EMBL/GenBank/DDBJ whole genome shotgun (WGS) entry which is preliminary data.</text>
</comment>
<dbReference type="STRING" id="282301.A0A267H4D5"/>
<evidence type="ECO:0000259" key="3">
    <source>
        <dbReference type="PROSITE" id="PS50041"/>
    </source>
</evidence>
<feature type="chain" id="PRO_5011995176" description="C-type lectin domain-containing protein" evidence="2">
    <location>
        <begin position="30"/>
        <end position="625"/>
    </location>
</feature>
<gene>
    <name evidence="4" type="ORF">BOX15_Mlig004171g1</name>
</gene>
<proteinExistence type="predicted"/>
<feature type="signal peptide" evidence="2">
    <location>
        <begin position="1"/>
        <end position="29"/>
    </location>
</feature>
<feature type="compositionally biased region" description="Polar residues" evidence="1">
    <location>
        <begin position="380"/>
        <end position="395"/>
    </location>
</feature>
<keyword evidence="2" id="KW-0732">Signal</keyword>
<dbReference type="OrthoDB" id="6155413at2759"/>
<dbReference type="SMART" id="SM00034">
    <property type="entry name" value="CLECT"/>
    <property type="match status" value="2"/>
</dbReference>
<sequence length="625" mass="66772">MQNIPLTSGLLAAAAVLLLLLLLAPVVSTSSCDWDWLLYKDSCYAYYNQSSFWYDGEMTCKEKGGHLVSIADDQENRLVGKLSLCKSVWIGRYAKDLGRLADSAGYAWTDESLASAGGFSKHAFSSEPSIHKPLIRAEQLSWYNALYHEQNPFICKSSVAQTNYEKPECPSRMKFFQGHCYLFSGFEVNFIEANFYCQNHSTNLVSVLSEQELHFLNTLDLSTDACEIQPVWLGLVKLNPCNPDEEGRELCYQWTDFSGKHSGFPRWSDGQPGAQGDAESGDQRQQNCVTLSGDTLVGSACNERHAFICKAGAASLTGDAFKSLDSPTAADQEARAKALAKVAVTAESPGIPVASGGEAVEVKPPSNSSEVNQAPEKSESVAQNTTANELPTPDSNSDEAKPENETSPTPSEAKTEEPPNDLPKPTESTTEVSNASGSESASPPTAESTPKPVEQTSEQSAGNSGSESASPPTAESTPKPVEQTSEQSAGNFGSESASPPTAESTPKPVEQTSEQSAGNSGSESASPPTAESTPKPVEQTSEQSAGNSGSESASPPTAESTPKPVEQTSEQSAGNATATAAAILDQPANQVRSKIKPRKDPEERLPWGLEDLFNYDWQKAVQRSQ</sequence>
<dbReference type="SUPFAM" id="SSF56436">
    <property type="entry name" value="C-type lectin-like"/>
    <property type="match status" value="2"/>
</dbReference>
<dbReference type="PANTHER" id="PTHR22803">
    <property type="entry name" value="MANNOSE, PHOSPHOLIPASE, LECTIN RECEPTOR RELATED"/>
    <property type="match status" value="1"/>
</dbReference>
<feature type="domain" description="C-type lectin" evidence="3">
    <location>
        <begin position="39"/>
        <end position="156"/>
    </location>
</feature>
<dbReference type="Proteomes" id="UP000215902">
    <property type="component" value="Unassembled WGS sequence"/>
</dbReference>
<dbReference type="InterPro" id="IPR016186">
    <property type="entry name" value="C-type_lectin-like/link_sf"/>
</dbReference>
<dbReference type="PROSITE" id="PS50041">
    <property type="entry name" value="C_TYPE_LECTIN_2"/>
    <property type="match status" value="2"/>
</dbReference>
<dbReference type="InterPro" id="IPR001304">
    <property type="entry name" value="C-type_lectin-like"/>
</dbReference>
<protein>
    <recommendedName>
        <fullName evidence="3">C-type lectin domain-containing protein</fullName>
    </recommendedName>
</protein>
<feature type="compositionally biased region" description="Polar residues" evidence="1">
    <location>
        <begin position="426"/>
        <end position="575"/>
    </location>
</feature>
<evidence type="ECO:0000256" key="1">
    <source>
        <dbReference type="SAM" id="MobiDB-lite"/>
    </source>
</evidence>
<dbReference type="Gene3D" id="3.10.100.10">
    <property type="entry name" value="Mannose-Binding Protein A, subunit A"/>
    <property type="match status" value="2"/>
</dbReference>
<keyword evidence="5" id="KW-1185">Reference proteome</keyword>
<evidence type="ECO:0000313" key="4">
    <source>
        <dbReference type="EMBL" id="PAA93140.1"/>
    </source>
</evidence>
<dbReference type="InterPro" id="IPR050111">
    <property type="entry name" value="C-type_lectin/snaclec_domain"/>
</dbReference>
<name>A0A267H4D5_9PLAT</name>
<reference evidence="4 5" key="1">
    <citation type="submission" date="2017-06" db="EMBL/GenBank/DDBJ databases">
        <title>A platform for efficient transgenesis in Macrostomum lignano, a flatworm model organism for stem cell research.</title>
        <authorList>
            <person name="Berezikov E."/>
        </authorList>
    </citation>
    <scope>NUCLEOTIDE SEQUENCE [LARGE SCALE GENOMIC DNA]</scope>
    <source>
        <strain evidence="4">DV1</strain>
        <tissue evidence="4">Whole organism</tissue>
    </source>
</reference>
<dbReference type="Pfam" id="PF00059">
    <property type="entry name" value="Lectin_C"/>
    <property type="match status" value="2"/>
</dbReference>
<dbReference type="AlphaFoldDB" id="A0A267H4D5"/>
<dbReference type="InterPro" id="IPR016187">
    <property type="entry name" value="CTDL_fold"/>
</dbReference>
<feature type="region of interest" description="Disordered" evidence="1">
    <location>
        <begin position="349"/>
        <end position="604"/>
    </location>
</feature>
<feature type="domain" description="C-type lectin" evidence="3">
    <location>
        <begin position="176"/>
        <end position="310"/>
    </location>
</feature>
<organism evidence="4 5">
    <name type="scientific">Macrostomum lignano</name>
    <dbReference type="NCBI Taxonomy" id="282301"/>
    <lineage>
        <taxon>Eukaryota</taxon>
        <taxon>Metazoa</taxon>
        <taxon>Spiralia</taxon>
        <taxon>Lophotrochozoa</taxon>
        <taxon>Platyhelminthes</taxon>
        <taxon>Rhabditophora</taxon>
        <taxon>Macrostomorpha</taxon>
        <taxon>Macrostomida</taxon>
        <taxon>Macrostomidae</taxon>
        <taxon>Macrostomum</taxon>
    </lineage>
</organism>
<dbReference type="EMBL" id="NIVC01000033">
    <property type="protein sequence ID" value="PAA93140.1"/>
    <property type="molecule type" value="Genomic_DNA"/>
</dbReference>
<dbReference type="CDD" id="cd00037">
    <property type="entry name" value="CLECT"/>
    <property type="match status" value="2"/>
</dbReference>
<evidence type="ECO:0000313" key="5">
    <source>
        <dbReference type="Proteomes" id="UP000215902"/>
    </source>
</evidence>
<evidence type="ECO:0000256" key="2">
    <source>
        <dbReference type="SAM" id="SignalP"/>
    </source>
</evidence>